<gene>
    <name evidence="1" type="ORF">ALC57_00384</name>
</gene>
<accession>A0A151JRZ6</accession>
<protein>
    <submittedName>
        <fullName evidence="1">Uncharacterized protein</fullName>
    </submittedName>
</protein>
<organism evidence="1 2">
    <name type="scientific">Trachymyrmex cornetzi</name>
    <dbReference type="NCBI Taxonomy" id="471704"/>
    <lineage>
        <taxon>Eukaryota</taxon>
        <taxon>Metazoa</taxon>
        <taxon>Ecdysozoa</taxon>
        <taxon>Arthropoda</taxon>
        <taxon>Hexapoda</taxon>
        <taxon>Insecta</taxon>
        <taxon>Pterygota</taxon>
        <taxon>Neoptera</taxon>
        <taxon>Endopterygota</taxon>
        <taxon>Hymenoptera</taxon>
        <taxon>Apocrita</taxon>
        <taxon>Aculeata</taxon>
        <taxon>Formicoidea</taxon>
        <taxon>Formicidae</taxon>
        <taxon>Myrmicinae</taxon>
        <taxon>Trachymyrmex</taxon>
    </lineage>
</organism>
<reference evidence="1 2" key="1">
    <citation type="submission" date="2015-09" db="EMBL/GenBank/DDBJ databases">
        <title>Trachymyrmex cornetzi WGS genome.</title>
        <authorList>
            <person name="Nygaard S."/>
            <person name="Hu H."/>
            <person name="Boomsma J."/>
            <person name="Zhang G."/>
        </authorList>
    </citation>
    <scope>NUCLEOTIDE SEQUENCE [LARGE SCALE GENOMIC DNA]</scope>
    <source>
        <strain evidence="1">Tcor2-1</strain>
        <tissue evidence="1">Whole body</tissue>
    </source>
</reference>
<dbReference type="STRING" id="471704.A0A151JRZ6"/>
<evidence type="ECO:0000313" key="1">
    <source>
        <dbReference type="EMBL" id="KYN30158.1"/>
    </source>
</evidence>
<proteinExistence type="predicted"/>
<evidence type="ECO:0000313" key="2">
    <source>
        <dbReference type="Proteomes" id="UP000078492"/>
    </source>
</evidence>
<sequence>EIYFIPYKNCDGRKLLAKGKLISKYYSIRKEFKALGVIQTKIQSESDDSGDDSKLNENLQAKLKFLEENIEPWPTVVEYWTDTSKHRITELHEKSRVVNRNKGSNKGKASVKGKFKSNVAKLQSFVEERPKKLTNWGLTVQPYVLACGSSVEDIDAYYVIVDTETKFITHKFTCQSSVRVLNLCFKVIHAAHLEYSAESYRLWRLIQKELYELTTVFDEWKCDAQLPKLFQKLSRK</sequence>
<dbReference type="AlphaFoldDB" id="A0A151JRZ6"/>
<feature type="non-terminal residue" evidence="1">
    <location>
        <position position="1"/>
    </location>
</feature>
<keyword evidence="2" id="KW-1185">Reference proteome</keyword>
<name>A0A151JRZ6_9HYME</name>
<dbReference type="Proteomes" id="UP000078492">
    <property type="component" value="Unassembled WGS sequence"/>
</dbReference>
<dbReference type="EMBL" id="KQ978553">
    <property type="protein sequence ID" value="KYN30158.1"/>
    <property type="molecule type" value="Genomic_DNA"/>
</dbReference>